<sequence length="109" mass="11839">MRFLEDQTEVRSSLSTFPSTPAEASEDQPGPSIQEEVEEPSLRQESLSQDEHLECGSQEVAGGSDSQEVAGPSGLTQSEVPPLPLPPKRPRKGRNMEEAALALIWDARP</sequence>
<proteinExistence type="predicted"/>
<organism evidence="2 3">
    <name type="scientific">Aquarana catesbeiana</name>
    <name type="common">American bullfrog</name>
    <name type="synonym">Rana catesbeiana</name>
    <dbReference type="NCBI Taxonomy" id="8400"/>
    <lineage>
        <taxon>Eukaryota</taxon>
        <taxon>Metazoa</taxon>
        <taxon>Chordata</taxon>
        <taxon>Craniata</taxon>
        <taxon>Vertebrata</taxon>
        <taxon>Euteleostomi</taxon>
        <taxon>Amphibia</taxon>
        <taxon>Batrachia</taxon>
        <taxon>Anura</taxon>
        <taxon>Neobatrachia</taxon>
        <taxon>Ranoidea</taxon>
        <taxon>Ranidae</taxon>
        <taxon>Aquarana</taxon>
    </lineage>
</organism>
<evidence type="ECO:0000256" key="1">
    <source>
        <dbReference type="SAM" id="MobiDB-lite"/>
    </source>
</evidence>
<name>A0A2G9RIW5_AQUCT</name>
<keyword evidence="3" id="KW-1185">Reference proteome</keyword>
<accession>A0A2G9RIW5</accession>
<evidence type="ECO:0000313" key="2">
    <source>
        <dbReference type="EMBL" id="PIO27163.1"/>
    </source>
</evidence>
<dbReference type="Proteomes" id="UP000228934">
    <property type="component" value="Unassembled WGS sequence"/>
</dbReference>
<evidence type="ECO:0000313" key="3">
    <source>
        <dbReference type="Proteomes" id="UP000228934"/>
    </source>
</evidence>
<dbReference type="AlphaFoldDB" id="A0A2G9RIW5"/>
<dbReference type="EMBL" id="KV942675">
    <property type="protein sequence ID" value="PIO27163.1"/>
    <property type="molecule type" value="Genomic_DNA"/>
</dbReference>
<gene>
    <name evidence="2" type="ORF">AB205_0013230</name>
</gene>
<feature type="region of interest" description="Disordered" evidence="1">
    <location>
        <begin position="1"/>
        <end position="96"/>
    </location>
</feature>
<reference evidence="3" key="1">
    <citation type="journal article" date="2017" name="Nat. Commun.">
        <title>The North American bullfrog draft genome provides insight into hormonal regulation of long noncoding RNA.</title>
        <authorList>
            <person name="Hammond S.A."/>
            <person name="Warren R.L."/>
            <person name="Vandervalk B.P."/>
            <person name="Kucuk E."/>
            <person name="Khan H."/>
            <person name="Gibb E.A."/>
            <person name="Pandoh P."/>
            <person name="Kirk H."/>
            <person name="Zhao Y."/>
            <person name="Jones M."/>
            <person name="Mungall A.J."/>
            <person name="Coope R."/>
            <person name="Pleasance S."/>
            <person name="Moore R.A."/>
            <person name="Holt R.A."/>
            <person name="Round J.M."/>
            <person name="Ohora S."/>
            <person name="Walle B.V."/>
            <person name="Veldhoen N."/>
            <person name="Helbing C.C."/>
            <person name="Birol I."/>
        </authorList>
    </citation>
    <scope>NUCLEOTIDE SEQUENCE [LARGE SCALE GENOMIC DNA]</scope>
</reference>
<feature type="compositionally biased region" description="Polar residues" evidence="1">
    <location>
        <begin position="10"/>
        <end position="19"/>
    </location>
</feature>
<protein>
    <submittedName>
        <fullName evidence="2">Uncharacterized protein</fullName>
    </submittedName>
</protein>
<dbReference type="OrthoDB" id="6152242at2759"/>